<evidence type="ECO:0000313" key="1">
    <source>
        <dbReference type="EMBL" id="VDN36291.1"/>
    </source>
</evidence>
<organism evidence="3">
    <name type="scientific">Gongylonema pulchrum</name>
    <dbReference type="NCBI Taxonomy" id="637853"/>
    <lineage>
        <taxon>Eukaryota</taxon>
        <taxon>Metazoa</taxon>
        <taxon>Ecdysozoa</taxon>
        <taxon>Nematoda</taxon>
        <taxon>Chromadorea</taxon>
        <taxon>Rhabditida</taxon>
        <taxon>Spirurina</taxon>
        <taxon>Spiruromorpha</taxon>
        <taxon>Spiruroidea</taxon>
        <taxon>Gongylonematidae</taxon>
        <taxon>Gongylonema</taxon>
    </lineage>
</organism>
<dbReference type="WBParaSite" id="GPUH_0002057801-mRNA-1">
    <property type="protein sequence ID" value="GPUH_0002057801-mRNA-1"/>
    <property type="gene ID" value="GPUH_0002057801"/>
</dbReference>
<accession>A0A183EHW2</accession>
<reference evidence="3" key="1">
    <citation type="submission" date="2016-06" db="UniProtKB">
        <authorList>
            <consortium name="WormBaseParasite"/>
        </authorList>
    </citation>
    <scope>IDENTIFICATION</scope>
</reference>
<proteinExistence type="predicted"/>
<name>A0A183EHW2_9BILA</name>
<reference evidence="1 2" key="2">
    <citation type="submission" date="2018-11" db="EMBL/GenBank/DDBJ databases">
        <authorList>
            <consortium name="Pathogen Informatics"/>
        </authorList>
    </citation>
    <scope>NUCLEOTIDE SEQUENCE [LARGE SCALE GENOMIC DNA]</scope>
</reference>
<evidence type="ECO:0000313" key="3">
    <source>
        <dbReference type="WBParaSite" id="GPUH_0002057801-mRNA-1"/>
    </source>
</evidence>
<sequence>MFVFFVCVYKCVQYTERAQSCQVILYKESTEALSERGAIRLPPSPRLTDHIFELLVLYAVILEERQFGEICVSDDDAPDALAPELELPTGAAEEGALLRPAVVEVRLADASGDIPLATPKLLYAAAILKK</sequence>
<evidence type="ECO:0000313" key="2">
    <source>
        <dbReference type="Proteomes" id="UP000271098"/>
    </source>
</evidence>
<keyword evidence="2" id="KW-1185">Reference proteome</keyword>
<dbReference type="EMBL" id="UYRT01090654">
    <property type="protein sequence ID" value="VDN36291.1"/>
    <property type="molecule type" value="Genomic_DNA"/>
</dbReference>
<protein>
    <submittedName>
        <fullName evidence="1 3">Uncharacterized protein</fullName>
    </submittedName>
</protein>
<gene>
    <name evidence="1" type="ORF">GPUH_LOCUS20555</name>
</gene>
<dbReference type="Proteomes" id="UP000271098">
    <property type="component" value="Unassembled WGS sequence"/>
</dbReference>
<dbReference type="AlphaFoldDB" id="A0A183EHW2"/>